<feature type="region of interest" description="Disordered" evidence="23">
    <location>
        <begin position="811"/>
        <end position="836"/>
    </location>
</feature>
<evidence type="ECO:0000256" key="10">
    <source>
        <dbReference type="ARBA" id="ARBA00022771"/>
    </source>
</evidence>
<dbReference type="PROSITE" id="PS50157">
    <property type="entry name" value="ZINC_FINGER_C2H2_2"/>
    <property type="match status" value="4"/>
</dbReference>
<feature type="compositionally biased region" description="Basic and acidic residues" evidence="23">
    <location>
        <begin position="811"/>
        <end position="820"/>
    </location>
</feature>
<evidence type="ECO:0000256" key="18">
    <source>
        <dbReference type="ARBA" id="ARBA00063130"/>
    </source>
</evidence>
<keyword evidence="9" id="KW-0677">Repeat</keyword>
<dbReference type="PANTHER" id="PTHR16515">
    <property type="entry name" value="PR DOMAIN ZINC FINGER PROTEIN"/>
    <property type="match status" value="1"/>
</dbReference>
<evidence type="ECO:0000256" key="6">
    <source>
        <dbReference type="ARBA" id="ARBA00022679"/>
    </source>
</evidence>
<feature type="compositionally biased region" description="Basic and acidic residues" evidence="23">
    <location>
        <begin position="303"/>
        <end position="318"/>
    </location>
</feature>
<feature type="domain" description="SET" evidence="25">
    <location>
        <begin position="64"/>
        <end position="192"/>
    </location>
</feature>
<dbReference type="InterPro" id="IPR036236">
    <property type="entry name" value="Znf_C2H2_sf"/>
</dbReference>
<evidence type="ECO:0000256" key="20">
    <source>
        <dbReference type="ARBA" id="ARBA00078797"/>
    </source>
</evidence>
<dbReference type="CDD" id="cd19187">
    <property type="entry name" value="PR-SET_PRDM1"/>
    <property type="match status" value="1"/>
</dbReference>
<keyword evidence="3" id="KW-1017">Isopeptide bond</keyword>
<feature type="region of interest" description="Disordered" evidence="23">
    <location>
        <begin position="489"/>
        <end position="545"/>
    </location>
</feature>
<evidence type="ECO:0000256" key="5">
    <source>
        <dbReference type="ARBA" id="ARBA00022603"/>
    </source>
</evidence>
<feature type="compositionally biased region" description="Polar residues" evidence="23">
    <location>
        <begin position="291"/>
        <end position="301"/>
    </location>
</feature>
<evidence type="ECO:0000256" key="23">
    <source>
        <dbReference type="SAM" id="MobiDB-lite"/>
    </source>
</evidence>
<dbReference type="EMBL" id="GBHO01028042">
    <property type="protein sequence ID" value="JAG15562.1"/>
    <property type="molecule type" value="Transcribed_RNA"/>
</dbReference>
<dbReference type="FunFam" id="2.170.270.10:FF:000019">
    <property type="entry name" value="PR domain zinc finger protein 1"/>
    <property type="match status" value="1"/>
</dbReference>
<feature type="domain" description="C2H2-type" evidence="24">
    <location>
        <begin position="702"/>
        <end position="729"/>
    </location>
</feature>
<keyword evidence="6" id="KW-0808">Transferase</keyword>
<dbReference type="GO" id="GO:0008170">
    <property type="term" value="F:N-methyltransferase activity"/>
    <property type="evidence" value="ECO:0007669"/>
    <property type="project" value="UniProtKB-ARBA"/>
</dbReference>
<evidence type="ECO:0000256" key="9">
    <source>
        <dbReference type="ARBA" id="ARBA00022737"/>
    </source>
</evidence>
<dbReference type="Gene3D" id="2.170.270.10">
    <property type="entry name" value="SET domain"/>
    <property type="match status" value="1"/>
</dbReference>
<dbReference type="Pfam" id="PF21549">
    <property type="entry name" value="PRDM2_PR"/>
    <property type="match status" value="1"/>
</dbReference>
<evidence type="ECO:0000256" key="2">
    <source>
        <dbReference type="ARBA" id="ARBA00022491"/>
    </source>
</evidence>
<evidence type="ECO:0000256" key="21">
    <source>
        <dbReference type="ARBA" id="ARBA00082169"/>
    </source>
</evidence>
<keyword evidence="12" id="KW-0391">Immunity</keyword>
<dbReference type="GO" id="GO:0045087">
    <property type="term" value="P:innate immune response"/>
    <property type="evidence" value="ECO:0007669"/>
    <property type="project" value="UniProtKB-KW"/>
</dbReference>
<dbReference type="SMART" id="SM00355">
    <property type="entry name" value="ZnF_C2H2"/>
    <property type="match status" value="5"/>
</dbReference>
<feature type="domain" description="C2H2-type" evidence="24">
    <location>
        <begin position="618"/>
        <end position="645"/>
    </location>
</feature>
<keyword evidence="16" id="KW-0804">Transcription</keyword>
<evidence type="ECO:0000256" key="4">
    <source>
        <dbReference type="ARBA" id="ARBA00022588"/>
    </source>
</evidence>
<evidence type="ECO:0000259" key="25">
    <source>
        <dbReference type="PROSITE" id="PS50280"/>
    </source>
</evidence>
<reference evidence="26" key="2">
    <citation type="submission" date="2014-07" db="EMBL/GenBank/DDBJ databases">
        <authorList>
            <person name="Hull J."/>
        </authorList>
    </citation>
    <scope>NUCLEOTIDE SEQUENCE</scope>
</reference>
<dbReference type="Gene3D" id="3.30.160.60">
    <property type="entry name" value="Classic Zinc Finger"/>
    <property type="match status" value="5"/>
</dbReference>
<evidence type="ECO:0000256" key="19">
    <source>
        <dbReference type="ARBA" id="ARBA00067594"/>
    </source>
</evidence>
<dbReference type="PIRSF" id="PIRSF013212">
    <property type="entry name" value="PRDM1"/>
    <property type="match status" value="1"/>
</dbReference>
<dbReference type="GO" id="GO:0032259">
    <property type="term" value="P:methylation"/>
    <property type="evidence" value="ECO:0007669"/>
    <property type="project" value="UniProtKB-KW"/>
</dbReference>
<keyword evidence="8" id="KW-0479">Metal-binding</keyword>
<dbReference type="GO" id="GO:0002250">
    <property type="term" value="P:adaptive immune response"/>
    <property type="evidence" value="ECO:0007669"/>
    <property type="project" value="UniProtKB-KW"/>
</dbReference>
<keyword evidence="13" id="KW-0805">Transcription regulation</keyword>
<evidence type="ECO:0000256" key="8">
    <source>
        <dbReference type="ARBA" id="ARBA00022723"/>
    </source>
</evidence>
<dbReference type="GO" id="GO:0001227">
    <property type="term" value="F:DNA-binding transcription repressor activity, RNA polymerase II-specific"/>
    <property type="evidence" value="ECO:0007669"/>
    <property type="project" value="InterPro"/>
</dbReference>
<dbReference type="InterPro" id="IPR001214">
    <property type="entry name" value="SET_dom"/>
</dbReference>
<dbReference type="FunFam" id="3.30.160.60:FF:000436">
    <property type="entry name" value="PR domain zinc finger protein 4"/>
    <property type="match status" value="1"/>
</dbReference>
<dbReference type="SUPFAM" id="SSF82199">
    <property type="entry name" value="SET domain"/>
    <property type="match status" value="1"/>
</dbReference>
<dbReference type="InterPro" id="IPR016608">
    <property type="entry name" value="PRDM1"/>
</dbReference>
<accession>A0A0A9X4C4</accession>
<proteinExistence type="predicted"/>
<dbReference type="PROSITE" id="PS00028">
    <property type="entry name" value="ZINC_FINGER_C2H2_1"/>
    <property type="match status" value="4"/>
</dbReference>
<feature type="domain" description="C2H2-type" evidence="24">
    <location>
        <begin position="646"/>
        <end position="673"/>
    </location>
</feature>
<dbReference type="FunFam" id="3.30.160.60:FF:000833">
    <property type="entry name" value="PR domain zinc finger protein"/>
    <property type="match status" value="1"/>
</dbReference>
<dbReference type="FunFam" id="3.30.160.60:FF:000748">
    <property type="entry name" value="PR domain zinc finger protein"/>
    <property type="match status" value="1"/>
</dbReference>
<dbReference type="Pfam" id="PF00096">
    <property type="entry name" value="zf-C2H2"/>
    <property type="match status" value="4"/>
</dbReference>
<protein>
    <recommendedName>
        <fullName evidence="19">PR domain zinc finger protein 1</fullName>
    </recommendedName>
    <alternativeName>
        <fullName evidence="20">Beta-interferon gene positive regulatory domain I-binding factor</fullName>
    </alternativeName>
    <alternativeName>
        <fullName evidence="21">PR domain-containing protein 1</fullName>
    </alternativeName>
</protein>
<keyword evidence="5" id="KW-0489">Methyltransferase</keyword>
<keyword evidence="4" id="KW-0399">Innate immunity</keyword>
<feature type="region of interest" description="Disordered" evidence="23">
    <location>
        <begin position="445"/>
        <end position="477"/>
    </location>
</feature>
<feature type="compositionally biased region" description="Basic and acidic residues" evidence="23">
    <location>
        <begin position="334"/>
        <end position="360"/>
    </location>
</feature>
<dbReference type="PROSITE" id="PS50280">
    <property type="entry name" value="SET"/>
    <property type="match status" value="1"/>
</dbReference>
<dbReference type="SMART" id="SM00317">
    <property type="entry name" value="SET"/>
    <property type="match status" value="1"/>
</dbReference>
<dbReference type="GO" id="GO:0005737">
    <property type="term" value="C:cytoplasm"/>
    <property type="evidence" value="ECO:0007669"/>
    <property type="project" value="TreeGrafter"/>
</dbReference>
<evidence type="ECO:0000256" key="12">
    <source>
        <dbReference type="ARBA" id="ARBA00022859"/>
    </source>
</evidence>
<sequence length="836" mass="94690">MKYPDKIRQEQVVMVEESEGGVDGGSWDPSTTKEEEFEKHAVYIVLDQTPPPAAPNKAEASLPRNLVLRPSQALSDVMGVWSTSYIPRGTRFGPLVGEVYAKNEVPTTANRKYFWRVQFKDKLGYKKKVYKENQLFYYIDGYDVSKSNWMRYVNPAYSSESQNLIACQYKMSIYFYTIRPILPNQELLVWYCREFAERLNYPLTGELMLQRIRQQVQHTVPTIVSGPKADQHEVTSSSCGPASVAAQPTTVVTTVEKTSTPDHHYDRLNNNYTPPEDSYPSPRSAHLDASPRSSILDTSPRSAHLDTSPHIERPHLAREASASPGVKTENEEEVKEKEMAPDGSVRSDEGYHSHGYHDEVLTPPEPSSDSDDGDNNYVLDFSKKQQAAAMAAANIMASHGDHEPMETIVEEPASSEALPLHTEEVTEVIDRNEYRKVKFKICKAYGGSKDPKEGSTSPPPPQVYQPDASPEPKRYYEMPQTSILENILLRTRERRNSATPPPTSPTEMAYSYKKSQRYGNLSPDSTLNPVRKYSPPPQAPSSYEYSYYNNSNGGNYTAPAPQYSPPSSSSSSYFHIMQGASVPQEEYRYEGPLSPNGTSRGYRSLPYPLKKKDGKMHYECNVCFKTFGQLSNLKVHLRTHSGERPFKCNTCTKSFTQLAHLQKHHLVHTGEKPHQCEICKKRFSSTSNLKTHLRLHSGQKPYACDLCPAKFTQFVHLKLHKRLHTNERPYTCQGCNKKYISASGLRTHWKTTNCRPNNMDEEIAIAAAACSPPGYYYDYPNNDVNMSNLEKENHETDSRESFEMARPQLHEARPQPHEAQRPTVIESSQPHIIECT</sequence>
<dbReference type="GO" id="GO:0008276">
    <property type="term" value="F:protein methyltransferase activity"/>
    <property type="evidence" value="ECO:0007669"/>
    <property type="project" value="UniProtKB-ARBA"/>
</dbReference>
<feature type="region of interest" description="Disordered" evidence="23">
    <location>
        <begin position="226"/>
        <end position="377"/>
    </location>
</feature>
<keyword evidence="10 22" id="KW-0863">Zinc-finger</keyword>
<keyword evidence="7" id="KW-0949">S-adenosyl-L-methionine</keyword>
<dbReference type="FunFam" id="3.30.160.60:FF:000132">
    <property type="entry name" value="PR domain zinc finger protein 1"/>
    <property type="match status" value="1"/>
</dbReference>
<dbReference type="GO" id="GO:0000978">
    <property type="term" value="F:RNA polymerase II cis-regulatory region sequence-specific DNA binding"/>
    <property type="evidence" value="ECO:0007669"/>
    <property type="project" value="TreeGrafter"/>
</dbReference>
<dbReference type="AlphaFoldDB" id="A0A0A9X4C4"/>
<feature type="compositionally biased region" description="Polar residues" evidence="23">
    <location>
        <begin position="517"/>
        <end position="528"/>
    </location>
</feature>
<keyword evidence="15" id="KW-1064">Adaptive immunity</keyword>
<feature type="domain" description="C2H2-type" evidence="24">
    <location>
        <begin position="674"/>
        <end position="701"/>
    </location>
</feature>
<evidence type="ECO:0000256" key="1">
    <source>
        <dbReference type="ARBA" id="ARBA00004123"/>
    </source>
</evidence>
<dbReference type="SUPFAM" id="SSF57667">
    <property type="entry name" value="beta-beta-alpha zinc fingers"/>
    <property type="match status" value="3"/>
</dbReference>
<evidence type="ECO:0000256" key="16">
    <source>
        <dbReference type="ARBA" id="ARBA00023163"/>
    </source>
</evidence>
<keyword evidence="14" id="KW-0238">DNA-binding</keyword>
<evidence type="ECO:0000256" key="22">
    <source>
        <dbReference type="PROSITE-ProRule" id="PRU00042"/>
    </source>
</evidence>
<dbReference type="FunFam" id="3.30.160.60:FF:000211">
    <property type="entry name" value="PR domain zinc finger protein 1"/>
    <property type="match status" value="1"/>
</dbReference>
<evidence type="ECO:0000313" key="26">
    <source>
        <dbReference type="EMBL" id="JAG15562.1"/>
    </source>
</evidence>
<feature type="compositionally biased region" description="Low complexity" evidence="23">
    <location>
        <begin position="249"/>
        <end position="258"/>
    </location>
</feature>
<dbReference type="InterPro" id="IPR050331">
    <property type="entry name" value="Zinc_finger"/>
</dbReference>
<comment type="subcellular location">
    <subcellularLocation>
        <location evidence="1">Nucleus</location>
    </subcellularLocation>
</comment>
<comment type="subunit">
    <text evidence="18">Interacts with PRMT5. Interacts with FBXO10. Interacts with FBXO11. Interacts with multiple nuclear sumoylation E3 ligases, including CBX4, PIAS1, PIAS2, PIAS3, PIAS4, PML and RNF4, but not RANBP2. Interacts with LDB1, SMARCD3 and SMARCC1. Interacts with EEIG1; following TNFSF11/RANKL stimulation in bone marrow-derived macrophages, the interaction promotes the binding of PRDM1/BLIMP1 to the gene promoter of IRF8.</text>
</comment>
<dbReference type="InterPro" id="IPR044413">
    <property type="entry name" value="PRDM1_PR-SET"/>
</dbReference>
<evidence type="ECO:0000256" key="7">
    <source>
        <dbReference type="ARBA" id="ARBA00022691"/>
    </source>
</evidence>
<dbReference type="GO" id="GO:0045165">
    <property type="term" value="P:cell fate commitment"/>
    <property type="evidence" value="ECO:0007669"/>
    <property type="project" value="TreeGrafter"/>
</dbReference>
<evidence type="ECO:0000256" key="17">
    <source>
        <dbReference type="ARBA" id="ARBA00023242"/>
    </source>
</evidence>
<dbReference type="InterPro" id="IPR013087">
    <property type="entry name" value="Znf_C2H2_type"/>
</dbReference>
<evidence type="ECO:0000256" key="3">
    <source>
        <dbReference type="ARBA" id="ARBA00022499"/>
    </source>
</evidence>
<dbReference type="PANTHER" id="PTHR16515:SF59">
    <property type="entry name" value="PR DOMAIN ZINC FINGER PROTEIN 1"/>
    <property type="match status" value="1"/>
</dbReference>
<evidence type="ECO:0000256" key="14">
    <source>
        <dbReference type="ARBA" id="ARBA00023125"/>
    </source>
</evidence>
<keyword evidence="11" id="KW-0862">Zinc</keyword>
<dbReference type="GO" id="GO:0008270">
    <property type="term" value="F:zinc ion binding"/>
    <property type="evidence" value="ECO:0007669"/>
    <property type="project" value="UniProtKB-KW"/>
</dbReference>
<evidence type="ECO:0000259" key="24">
    <source>
        <dbReference type="PROSITE" id="PS50157"/>
    </source>
</evidence>
<keyword evidence="2" id="KW-0678">Repressor</keyword>
<reference evidence="26" key="1">
    <citation type="journal article" date="2014" name="PLoS ONE">
        <title>Transcriptome-Based Identification of ABC Transporters in the Western Tarnished Plant Bug Lygus hesperus.</title>
        <authorList>
            <person name="Hull J.J."/>
            <person name="Chaney K."/>
            <person name="Geib S.M."/>
            <person name="Fabrick J.A."/>
            <person name="Brent C.S."/>
            <person name="Walsh D."/>
            <person name="Lavine L.C."/>
        </authorList>
    </citation>
    <scope>NUCLEOTIDE SEQUENCE</scope>
</reference>
<dbReference type="GO" id="GO:0008757">
    <property type="term" value="F:S-adenosylmethionine-dependent methyltransferase activity"/>
    <property type="evidence" value="ECO:0007669"/>
    <property type="project" value="UniProtKB-ARBA"/>
</dbReference>
<keyword evidence="17" id="KW-0539">Nucleus</keyword>
<dbReference type="GO" id="GO:0005634">
    <property type="term" value="C:nucleus"/>
    <property type="evidence" value="ECO:0007669"/>
    <property type="project" value="UniProtKB-SubCell"/>
</dbReference>
<evidence type="ECO:0000256" key="11">
    <source>
        <dbReference type="ARBA" id="ARBA00022833"/>
    </source>
</evidence>
<evidence type="ECO:0000256" key="15">
    <source>
        <dbReference type="ARBA" id="ARBA00023130"/>
    </source>
</evidence>
<dbReference type="InterPro" id="IPR046341">
    <property type="entry name" value="SET_dom_sf"/>
</dbReference>
<organism evidence="26">
    <name type="scientific">Lygus hesperus</name>
    <name type="common">Western plant bug</name>
    <dbReference type="NCBI Taxonomy" id="30085"/>
    <lineage>
        <taxon>Eukaryota</taxon>
        <taxon>Metazoa</taxon>
        <taxon>Ecdysozoa</taxon>
        <taxon>Arthropoda</taxon>
        <taxon>Hexapoda</taxon>
        <taxon>Insecta</taxon>
        <taxon>Pterygota</taxon>
        <taxon>Neoptera</taxon>
        <taxon>Paraneoptera</taxon>
        <taxon>Hemiptera</taxon>
        <taxon>Heteroptera</taxon>
        <taxon>Panheteroptera</taxon>
        <taxon>Cimicomorpha</taxon>
        <taxon>Miridae</taxon>
        <taxon>Mirini</taxon>
        <taxon>Lygus</taxon>
    </lineage>
</organism>
<name>A0A0A9X4C4_LYGHE</name>
<gene>
    <name evidence="26" type="primary">PRDM1</name>
    <name evidence="26" type="ORF">CM83_61511</name>
</gene>
<evidence type="ECO:0000256" key="13">
    <source>
        <dbReference type="ARBA" id="ARBA00023015"/>
    </source>
</evidence>